<organism evidence="19 20">
    <name type="scientific">Aotus nancymaae</name>
    <name type="common">Ma's night monkey</name>
    <dbReference type="NCBI Taxonomy" id="37293"/>
    <lineage>
        <taxon>Eukaryota</taxon>
        <taxon>Metazoa</taxon>
        <taxon>Chordata</taxon>
        <taxon>Craniata</taxon>
        <taxon>Vertebrata</taxon>
        <taxon>Euteleostomi</taxon>
        <taxon>Mammalia</taxon>
        <taxon>Eutheria</taxon>
        <taxon>Euarchontoglires</taxon>
        <taxon>Primates</taxon>
        <taxon>Haplorrhini</taxon>
        <taxon>Platyrrhini</taxon>
        <taxon>Aotidae</taxon>
        <taxon>Aotus</taxon>
    </lineage>
</organism>
<dbReference type="SMART" id="SM00320">
    <property type="entry name" value="WD40"/>
    <property type="match status" value="7"/>
</dbReference>
<dbReference type="InterPro" id="IPR036322">
    <property type="entry name" value="WD40_repeat_dom_sf"/>
</dbReference>
<reference evidence="19" key="2">
    <citation type="submission" date="2025-09" db="UniProtKB">
        <authorList>
            <consortium name="Ensembl"/>
        </authorList>
    </citation>
    <scope>IDENTIFICATION</scope>
</reference>
<proteinExistence type="predicted"/>
<keyword evidence="5 14" id="KW-0853">WD repeat</keyword>
<dbReference type="FunFam" id="1.25.40.470:FF:000005">
    <property type="entry name" value="Intraflagellar transport protein 122 homolog"/>
    <property type="match status" value="1"/>
</dbReference>
<evidence type="ECO:0000256" key="14">
    <source>
        <dbReference type="PROSITE-ProRule" id="PRU00221"/>
    </source>
</evidence>
<keyword evidence="4" id="KW-0963">Cytoplasm</keyword>
<dbReference type="GO" id="GO:0036064">
    <property type="term" value="C:ciliary basal body"/>
    <property type="evidence" value="ECO:0007669"/>
    <property type="project" value="Ensembl"/>
</dbReference>
<dbReference type="Pfam" id="PF25144">
    <property type="entry name" value="Zn_ribbon_IFT122"/>
    <property type="match status" value="1"/>
</dbReference>
<evidence type="ECO:0000256" key="6">
    <source>
        <dbReference type="ARBA" id="ARBA00022737"/>
    </source>
</evidence>
<dbReference type="FunFam" id="2.130.10.10:FF:000721">
    <property type="entry name" value="intraflagellar transport protein 122 homolog"/>
    <property type="match status" value="1"/>
</dbReference>
<dbReference type="GO" id="GO:0035721">
    <property type="term" value="P:intraciliary retrograde transport"/>
    <property type="evidence" value="ECO:0007669"/>
    <property type="project" value="TreeGrafter"/>
</dbReference>
<evidence type="ECO:0000256" key="13">
    <source>
        <dbReference type="ARBA" id="ARBA00075661"/>
    </source>
</evidence>
<dbReference type="InterPro" id="IPR039857">
    <property type="entry name" value="Ift122/121"/>
</dbReference>
<evidence type="ECO:0000256" key="10">
    <source>
        <dbReference type="ARBA" id="ARBA00023273"/>
    </source>
</evidence>
<dbReference type="GeneTree" id="ENSGT00390000001016"/>
<gene>
    <name evidence="19" type="primary">IFT122</name>
</gene>
<evidence type="ECO:0000259" key="16">
    <source>
        <dbReference type="Pfam" id="PF23381"/>
    </source>
</evidence>
<dbReference type="GO" id="GO:0030991">
    <property type="term" value="C:intraciliary transport particle A"/>
    <property type="evidence" value="ECO:0007669"/>
    <property type="project" value="Ensembl"/>
</dbReference>
<dbReference type="SUPFAM" id="SSF50978">
    <property type="entry name" value="WD40 repeat-like"/>
    <property type="match status" value="2"/>
</dbReference>
<feature type="domain" description="Intraflagellar transport protein 122 homolog TPR" evidence="18">
    <location>
        <begin position="671"/>
        <end position="1050"/>
    </location>
</feature>
<dbReference type="PROSITE" id="PS50294">
    <property type="entry name" value="WD_REPEATS_REGION"/>
    <property type="match status" value="1"/>
</dbReference>
<keyword evidence="8" id="KW-0969">Cilium</keyword>
<evidence type="ECO:0000313" key="19">
    <source>
        <dbReference type="Ensembl" id="ENSANAP00000031425.1"/>
    </source>
</evidence>
<dbReference type="GO" id="GO:0097730">
    <property type="term" value="C:non-motile cilium"/>
    <property type="evidence" value="ECO:0007669"/>
    <property type="project" value="TreeGrafter"/>
</dbReference>
<dbReference type="Pfam" id="PF25295">
    <property type="entry name" value="TPR_IFT122"/>
    <property type="match status" value="1"/>
</dbReference>
<feature type="domain" description="IFT122 zinc ribbon" evidence="17">
    <location>
        <begin position="1104"/>
        <end position="1148"/>
    </location>
</feature>
<dbReference type="GO" id="GO:0005654">
    <property type="term" value="C:nucleoplasm"/>
    <property type="evidence" value="ECO:0007669"/>
    <property type="project" value="Ensembl"/>
</dbReference>
<evidence type="ECO:0000256" key="12">
    <source>
        <dbReference type="ARBA" id="ARBA00062500"/>
    </source>
</evidence>
<comment type="subcellular location">
    <subcellularLocation>
        <location evidence="1">Cytoplasm</location>
        <location evidence="1">Cytoskeleton</location>
        <location evidence="1">Cilium basal body</location>
    </subcellularLocation>
</comment>
<evidence type="ECO:0000256" key="7">
    <source>
        <dbReference type="ARBA" id="ARBA00022794"/>
    </source>
</evidence>
<dbReference type="InterPro" id="IPR057411">
    <property type="entry name" value="TPR_IFT122"/>
</dbReference>
<keyword evidence="9" id="KW-0206">Cytoskeleton</keyword>
<comment type="subunit">
    <text evidence="12">Component of the IFT complex A (IFT-A) complex. IFT-A complex is divided into a core subcomplex composed of IFT122:IFT140:WDR19 which is associated with TULP3 and a peripheral subcomplex composed of IFT43:WDR35:TTC21B. Interacts with IFT43:WDR35; the interaction connects the 2 IFT-A subcomplexes. Interacts with IFTAP; the interaction associates IFTAP with IFT-A complex.</text>
</comment>
<dbReference type="InterPro" id="IPR001680">
    <property type="entry name" value="WD40_rpt"/>
</dbReference>
<evidence type="ECO:0000256" key="2">
    <source>
        <dbReference type="ARBA" id="ARBA00019442"/>
    </source>
</evidence>
<dbReference type="Gene3D" id="2.130.10.10">
    <property type="entry name" value="YVTN repeat-like/Quinoprotein amine dehydrogenase"/>
    <property type="match status" value="3"/>
</dbReference>
<dbReference type="InterPro" id="IPR056152">
    <property type="entry name" value="Beta-prop_IFT122_2nd"/>
</dbReference>
<dbReference type="GO" id="GO:0061512">
    <property type="term" value="P:protein localization to cilium"/>
    <property type="evidence" value="ECO:0007669"/>
    <property type="project" value="Ensembl"/>
</dbReference>
<protein>
    <recommendedName>
        <fullName evidence="2">Intraflagellar transport protein 122 homolog</fullName>
    </recommendedName>
    <alternativeName>
        <fullName evidence="13">WD repeat-containing protein 10</fullName>
    </alternativeName>
</protein>
<evidence type="ECO:0000256" key="11">
    <source>
        <dbReference type="ARBA" id="ARBA00060184"/>
    </source>
</evidence>
<dbReference type="InterPro" id="IPR056838">
    <property type="entry name" value="Zn_ribbon_IFT122"/>
</dbReference>
<dbReference type="PROSITE" id="PS50082">
    <property type="entry name" value="WD_REPEATS_2"/>
    <property type="match status" value="1"/>
</dbReference>
<dbReference type="PANTHER" id="PTHR12764">
    <property type="entry name" value="WD REPEAT DOMAIN-RELATED"/>
    <property type="match status" value="1"/>
</dbReference>
<dbReference type="PANTHER" id="PTHR12764:SF4">
    <property type="entry name" value="INTRAFLAGELLAR TRANSPORT PROTEIN 122 HOMOLOG"/>
    <property type="match status" value="1"/>
</dbReference>
<keyword evidence="10" id="KW-0966">Cell projection</keyword>
<sequence>MRVVLTWRDKAEHCINDIAFKPDGTQLILAAGDRLLVYDTSDGTLLQPLKGHKDTVYCVAYAKDGKRFASGSADKSVIIWTSKLEGILKLFAQFSLLSKDLSCFQIWSVMPSLHLHLIFLGLHKTVRVTAIHKAPKGQIQNQPGQHSEHNDSIQCVSYNPVTHQLASCSSSDFGLWSPEQKSVSKDKSSSKIICCSWTNDGQYLALGLFSGIISIRNKNGEEKVKIERPGGSLSPIWSICWNPSRQCNFEQLLTVYNNNDAEGVIVNTNFQEIPSTLKSAVYSSQGSEAEEEEPKEQDDNLEEHNDILAVADWGQKLSFYQLSGKQIGKDRVLNFDPCCISYFSKGEYILLGGSDKQASLFTKDGVRLGTVGEQNSWVWTCRVKPDSNYVVVGCQDGTISFYQLIFSTVHGLYKDRYAYRDSMTDVIVQHLITEQKVRIKCKELVKKIAIYRNRLAIQLPEKILIYELYSEDSSDMHYRVKERIVKKFECNLLVVCASHIILCQEKRLQCLSFSGVKEREWQMESLIRYIKVIGGPPGREGLLVGLKNGQILKIFVDNLFAIVLLKQATAVRCLDMSASRKKLAVVDENDTCLVYDIHTKELLFQEPNANSVAWNTQCEDMLCFSGGGYLNIKASTFPVHRQKLQGFVVGYNGSKIFCLHVFSISAVEVPQSAPMYQYLDRKMFKEAYQIACLGVTDTDWRELAMEALEGLDFETAKKAFIRVQDLRYLELISSIEERKKRGETNNDLFLADVFSYQGKFHEAAKLYKRSGHENLALEMYTDLRMFECAKDFLGSGDPKETKMLITKQADWARNIKEPKAAVEMYISAGEHVKAIEICGDHGWVDTLIDIARKLDKAEREPLLLCATYLKKLDSPGYAAETYLKMGDLKSLVQLHVETQCWDEAFALGEKHPEFKDDIYVPYAQWLAENDRFEEAQQAFHKAGRQREAVQVLEQLTDNAVAESRFNDAAYYYWMLSMQCLDIAQDPAQKDVMLGKFHHFQRLAELYHGYHAIHRHTEDPFSVHGPETLFNISRFLLHSLPKDTPSGISKVKILFTLAKQSKALGAYRLARHAYDKLRGLYIPARFQKSIELGTLTIRAKPFHDSEELVPLCYRCSTNNPLLNNLGNVCINCRQPFIFSASSYDVLHLVEFCLEEGITDEEAISLIDLEAPRPKREDRQQETVNNSSQILQLVETKDSMGDEDPFTAKLSFEQGGSEFVPVVVSRLVLRSMSRRDVIIKRWPPPLRWQYFRSLLPDASITMCPSCFQVGGHSSSSCVLFSATFALRCPSGRPGPWEEEHIHSSKLGKRLGCPRPYLHSMCI</sequence>
<dbReference type="Proteomes" id="UP000233020">
    <property type="component" value="Unplaced"/>
</dbReference>
<feature type="domain" description="IFT122 first beta-propeller" evidence="16">
    <location>
        <begin position="2"/>
        <end position="90"/>
    </location>
</feature>
<evidence type="ECO:0000256" key="8">
    <source>
        <dbReference type="ARBA" id="ARBA00023069"/>
    </source>
</evidence>
<feature type="repeat" description="WD" evidence="14">
    <location>
        <begin position="49"/>
        <end position="80"/>
    </location>
</feature>
<dbReference type="GO" id="GO:1905515">
    <property type="term" value="P:non-motile cilium assembly"/>
    <property type="evidence" value="ECO:0007669"/>
    <property type="project" value="TreeGrafter"/>
</dbReference>
<comment type="function">
    <text evidence="11">As a component of the IFT complex A (IFT-A), a complex required for retrograde ciliary transport and entry into cilia of G protein-coupled receptors (GPCRs), it is required in ciliogenesis and ciliary protein trafficking. Involved in cilia formation during neuronal patterning. Acts as a negative regulator of Shh signaling. Required to recruit TULP3 to primary cilia.</text>
</comment>
<evidence type="ECO:0000259" key="17">
    <source>
        <dbReference type="Pfam" id="PF25144"/>
    </source>
</evidence>
<feature type="domain" description="IFT122 first beta-propeller" evidence="16">
    <location>
        <begin position="148"/>
        <end position="405"/>
    </location>
</feature>
<dbReference type="Gene3D" id="1.25.40.470">
    <property type="match status" value="2"/>
</dbReference>
<evidence type="ECO:0000256" key="9">
    <source>
        <dbReference type="ARBA" id="ARBA00023212"/>
    </source>
</evidence>
<evidence type="ECO:0000256" key="3">
    <source>
        <dbReference type="ARBA" id="ARBA00022473"/>
    </source>
</evidence>
<keyword evidence="20" id="KW-1185">Reference proteome</keyword>
<evidence type="ECO:0000259" key="15">
    <source>
        <dbReference type="Pfam" id="PF23377"/>
    </source>
</evidence>
<evidence type="ECO:0000259" key="18">
    <source>
        <dbReference type="Pfam" id="PF25295"/>
    </source>
</evidence>
<evidence type="ECO:0000256" key="5">
    <source>
        <dbReference type="ARBA" id="ARBA00022574"/>
    </source>
</evidence>
<evidence type="ECO:0000313" key="20">
    <source>
        <dbReference type="Proteomes" id="UP000233020"/>
    </source>
</evidence>
<dbReference type="STRING" id="37293.ENSANAP00000031425"/>
<dbReference type="GO" id="GO:0031965">
    <property type="term" value="C:nuclear membrane"/>
    <property type="evidence" value="ECO:0007669"/>
    <property type="project" value="Ensembl"/>
</dbReference>
<keyword evidence="3" id="KW-0217">Developmental protein</keyword>
<dbReference type="InterPro" id="IPR056153">
    <property type="entry name" value="Beta-prop_IFT122_1st"/>
</dbReference>
<dbReference type="Ensembl" id="ENSANAT00000049469.1">
    <property type="protein sequence ID" value="ENSANAP00000031425.1"/>
    <property type="gene ID" value="ENSANAG00000033342.1"/>
</dbReference>
<evidence type="ECO:0000256" key="4">
    <source>
        <dbReference type="ARBA" id="ARBA00022490"/>
    </source>
</evidence>
<name>A0A2K5EE09_AOTNA</name>
<feature type="domain" description="IFT122 second beta-propeller" evidence="15">
    <location>
        <begin position="410"/>
        <end position="663"/>
    </location>
</feature>
<dbReference type="Pfam" id="PF23381">
    <property type="entry name" value="Beta-prop_IFT122_1st"/>
    <property type="match status" value="2"/>
</dbReference>
<dbReference type="FunFam" id="1.25.40.470:FF:000003">
    <property type="entry name" value="intraflagellar transport protein 122 homolog"/>
    <property type="match status" value="1"/>
</dbReference>
<accession>A0A2K5EE09</accession>
<reference evidence="19" key="1">
    <citation type="submission" date="2025-08" db="UniProtKB">
        <authorList>
            <consortium name="Ensembl"/>
        </authorList>
    </citation>
    <scope>IDENTIFICATION</scope>
</reference>
<keyword evidence="7" id="KW-0970">Cilium biogenesis/degradation</keyword>
<dbReference type="FunFam" id="2.130.10.10:FF:000326">
    <property type="entry name" value="Intraflagellar transport protein 122 homolog"/>
    <property type="match status" value="1"/>
</dbReference>
<keyword evidence="6" id="KW-0677">Repeat</keyword>
<dbReference type="Pfam" id="PF23377">
    <property type="entry name" value="Beta-prop_IFT122_2nd"/>
    <property type="match status" value="1"/>
</dbReference>
<dbReference type="GO" id="GO:0005829">
    <property type="term" value="C:cytosol"/>
    <property type="evidence" value="ECO:0007669"/>
    <property type="project" value="Ensembl"/>
</dbReference>
<evidence type="ECO:0000256" key="1">
    <source>
        <dbReference type="ARBA" id="ARBA00004120"/>
    </source>
</evidence>
<dbReference type="InterPro" id="IPR015943">
    <property type="entry name" value="WD40/YVTN_repeat-like_dom_sf"/>
</dbReference>